<organism evidence="8 9">
    <name type="scientific">Qipengyuania citrea LAMA 915</name>
    <dbReference type="NCBI Taxonomy" id="1306953"/>
    <lineage>
        <taxon>Bacteria</taxon>
        <taxon>Pseudomonadati</taxon>
        <taxon>Pseudomonadota</taxon>
        <taxon>Alphaproteobacteria</taxon>
        <taxon>Sphingomonadales</taxon>
        <taxon>Erythrobacteraceae</taxon>
        <taxon>Qipengyuania</taxon>
    </lineage>
</organism>
<name>A0A0L1KHL8_9SPHN</name>
<evidence type="ECO:0000256" key="4">
    <source>
        <dbReference type="ARBA" id="ARBA00022989"/>
    </source>
</evidence>
<dbReference type="EMBL" id="JYNE01000012">
    <property type="protein sequence ID" value="KNH03352.1"/>
    <property type="molecule type" value="Genomic_DNA"/>
</dbReference>
<protein>
    <submittedName>
        <fullName evidence="8">Cytochrome b561</fullName>
    </submittedName>
</protein>
<sequence>MLDWAESLHVLGVIGLALLVPLHVVAALKHHFWDRDDTVRGILPEIRDDETAPDHKQYTPRVG</sequence>
<feature type="transmembrane region" description="Helical" evidence="6">
    <location>
        <begin position="6"/>
        <end position="28"/>
    </location>
</feature>
<feature type="domain" description="Cytochrome b561 bacterial/Ni-hydrogenase" evidence="7">
    <location>
        <begin position="2"/>
        <end position="44"/>
    </location>
</feature>
<evidence type="ECO:0000256" key="1">
    <source>
        <dbReference type="ARBA" id="ARBA00004651"/>
    </source>
</evidence>
<evidence type="ECO:0000256" key="2">
    <source>
        <dbReference type="ARBA" id="ARBA00022475"/>
    </source>
</evidence>
<keyword evidence="2" id="KW-1003">Cell membrane</keyword>
<evidence type="ECO:0000313" key="9">
    <source>
        <dbReference type="Proteomes" id="UP000037446"/>
    </source>
</evidence>
<comment type="subcellular location">
    <subcellularLocation>
        <location evidence="1">Cell membrane</location>
        <topology evidence="1">Multi-pass membrane protein</topology>
    </subcellularLocation>
</comment>
<dbReference type="InterPro" id="IPR011577">
    <property type="entry name" value="Cyt_b561_bac/Ni-Hgenase"/>
</dbReference>
<evidence type="ECO:0000259" key="7">
    <source>
        <dbReference type="Pfam" id="PF01292"/>
    </source>
</evidence>
<dbReference type="Pfam" id="PF01292">
    <property type="entry name" value="Ni_hydr_CYTB"/>
    <property type="match status" value="1"/>
</dbReference>
<dbReference type="AlphaFoldDB" id="A0A0L1KHL8"/>
<dbReference type="GO" id="GO:0009055">
    <property type="term" value="F:electron transfer activity"/>
    <property type="evidence" value="ECO:0007669"/>
    <property type="project" value="InterPro"/>
</dbReference>
<keyword evidence="3 6" id="KW-0812">Transmembrane</keyword>
<evidence type="ECO:0000256" key="3">
    <source>
        <dbReference type="ARBA" id="ARBA00022692"/>
    </source>
</evidence>
<evidence type="ECO:0000256" key="5">
    <source>
        <dbReference type="ARBA" id="ARBA00023136"/>
    </source>
</evidence>
<dbReference type="GO" id="GO:0022904">
    <property type="term" value="P:respiratory electron transport chain"/>
    <property type="evidence" value="ECO:0007669"/>
    <property type="project" value="InterPro"/>
</dbReference>
<dbReference type="GO" id="GO:0005886">
    <property type="term" value="C:plasma membrane"/>
    <property type="evidence" value="ECO:0007669"/>
    <property type="project" value="UniProtKB-SubCell"/>
</dbReference>
<evidence type="ECO:0000256" key="6">
    <source>
        <dbReference type="SAM" id="Phobius"/>
    </source>
</evidence>
<proteinExistence type="predicted"/>
<dbReference type="SUPFAM" id="SSF81342">
    <property type="entry name" value="Transmembrane di-heme cytochromes"/>
    <property type="match status" value="1"/>
</dbReference>
<dbReference type="InterPro" id="IPR016174">
    <property type="entry name" value="Di-haem_cyt_TM"/>
</dbReference>
<comment type="caution">
    <text evidence="8">The sequence shown here is derived from an EMBL/GenBank/DDBJ whole genome shotgun (WGS) entry which is preliminary data.</text>
</comment>
<dbReference type="Proteomes" id="UP000037446">
    <property type="component" value="Unassembled WGS sequence"/>
</dbReference>
<accession>A0A0L1KHL8</accession>
<reference evidence="9" key="1">
    <citation type="submission" date="2015-02" db="EMBL/GenBank/DDBJ databases">
        <authorList>
            <person name="Lima A.O."/>
            <person name="Cabral A."/>
            <person name="Porto L.M."/>
            <person name="Silva M.A."/>
        </authorList>
    </citation>
    <scope>NUCLEOTIDE SEQUENCE [LARGE SCALE GENOMIC DNA]</scope>
    <source>
        <strain evidence="9">LAMA 915</strain>
    </source>
</reference>
<keyword evidence="4 6" id="KW-1133">Transmembrane helix</keyword>
<evidence type="ECO:0000313" key="8">
    <source>
        <dbReference type="EMBL" id="KNH03352.1"/>
    </source>
</evidence>
<gene>
    <name evidence="8" type="ORF">J121_2951</name>
</gene>
<keyword evidence="5 6" id="KW-0472">Membrane</keyword>
<dbReference type="PATRIC" id="fig|1306953.7.peg.3064"/>